<dbReference type="AlphaFoldDB" id="A0A2W3ZKF3"/>
<dbReference type="InterPro" id="IPR003754">
    <property type="entry name" value="4pyrrol_synth_uPrphyn_synth"/>
</dbReference>
<keyword evidence="4 9" id="KW-0456">Lyase</keyword>
<reference evidence="11 12" key="1">
    <citation type="submission" date="2017-11" db="EMBL/GenBank/DDBJ databases">
        <title>Draft genome sequence of Enterococcus plantarum TRW2 strain isolated from lettuce.</title>
        <authorList>
            <person name="Kim E.B."/>
            <person name="Marco M.L."/>
            <person name="Williams T.R."/>
            <person name="You I.H."/>
        </authorList>
    </citation>
    <scope>NUCLEOTIDE SEQUENCE [LARGE SCALE GENOMIC DNA]</scope>
    <source>
        <strain evidence="11 12">TRW2</strain>
    </source>
</reference>
<evidence type="ECO:0000313" key="11">
    <source>
        <dbReference type="EMBL" id="PZL77830.1"/>
    </source>
</evidence>
<keyword evidence="12" id="KW-1185">Reference proteome</keyword>
<evidence type="ECO:0000256" key="4">
    <source>
        <dbReference type="ARBA" id="ARBA00023239"/>
    </source>
</evidence>
<evidence type="ECO:0000256" key="8">
    <source>
        <dbReference type="ARBA" id="ARBA00048617"/>
    </source>
</evidence>
<comment type="catalytic activity">
    <reaction evidence="8 9">
        <text>hydroxymethylbilane = uroporphyrinogen III + H2O</text>
        <dbReference type="Rhea" id="RHEA:18965"/>
        <dbReference type="ChEBI" id="CHEBI:15377"/>
        <dbReference type="ChEBI" id="CHEBI:57308"/>
        <dbReference type="ChEBI" id="CHEBI:57845"/>
        <dbReference type="EC" id="4.2.1.75"/>
    </reaction>
</comment>
<dbReference type="RefSeq" id="WP_111246868.1">
    <property type="nucleotide sequence ID" value="NZ_PIEU01000002.1"/>
</dbReference>
<dbReference type="SUPFAM" id="SSF69618">
    <property type="entry name" value="HemD-like"/>
    <property type="match status" value="1"/>
</dbReference>
<comment type="caution">
    <text evidence="11">The sequence shown here is derived from an EMBL/GenBank/DDBJ whole genome shotgun (WGS) entry which is preliminary data.</text>
</comment>
<dbReference type="GO" id="GO:0006780">
    <property type="term" value="P:uroporphyrinogen III biosynthetic process"/>
    <property type="evidence" value="ECO:0007669"/>
    <property type="project" value="UniProtKB-UniRule"/>
</dbReference>
<evidence type="ECO:0000259" key="10">
    <source>
        <dbReference type="Pfam" id="PF02602"/>
    </source>
</evidence>
<organism evidence="11 12">
    <name type="scientific">Enterococcus plantarum</name>
    <dbReference type="NCBI Taxonomy" id="1077675"/>
    <lineage>
        <taxon>Bacteria</taxon>
        <taxon>Bacillati</taxon>
        <taxon>Bacillota</taxon>
        <taxon>Bacilli</taxon>
        <taxon>Lactobacillales</taxon>
        <taxon>Enterococcaceae</taxon>
        <taxon>Enterococcus</taxon>
    </lineage>
</organism>
<proteinExistence type="inferred from homology"/>
<evidence type="ECO:0000256" key="9">
    <source>
        <dbReference type="RuleBase" id="RU366031"/>
    </source>
</evidence>
<dbReference type="EMBL" id="PIEU01000002">
    <property type="protein sequence ID" value="PZL77830.1"/>
    <property type="molecule type" value="Genomic_DNA"/>
</dbReference>
<dbReference type="GO" id="GO:0004852">
    <property type="term" value="F:uroporphyrinogen-III synthase activity"/>
    <property type="evidence" value="ECO:0007669"/>
    <property type="project" value="UniProtKB-UniRule"/>
</dbReference>
<dbReference type="PANTHER" id="PTHR38042:SF1">
    <property type="entry name" value="UROPORPHYRINOGEN-III SYNTHASE, CHLOROPLASTIC"/>
    <property type="match status" value="1"/>
</dbReference>
<accession>A0A2W3ZKF3</accession>
<evidence type="ECO:0000256" key="2">
    <source>
        <dbReference type="ARBA" id="ARBA00008133"/>
    </source>
</evidence>
<comment type="similarity">
    <text evidence="2 9">Belongs to the uroporphyrinogen-III synthase family.</text>
</comment>
<evidence type="ECO:0000256" key="5">
    <source>
        <dbReference type="ARBA" id="ARBA00023244"/>
    </source>
</evidence>
<evidence type="ECO:0000256" key="6">
    <source>
        <dbReference type="ARBA" id="ARBA00037589"/>
    </source>
</evidence>
<sequence length="226" mass="26101">MNNILLTRLIEDNKEDRFYFQQKGFETVEVPLIRLEKREVGPSFESMVKQSEWIFLTSQHAAVFFLQQISKSTLQMKKFAVIGEKTAQVLLASDIKPAFQATSPTKKNLVEAWTANYVVPTRIFYPKSNLADNSGEKKLIVSGHQLFTPILYDNYFPKENQRLLQECLLTTKLKAVYLASPSLWQRFLSVFRTTELKEMPKLYCLGETTRQAIIEDGYEATLRSDI</sequence>
<protein>
    <recommendedName>
        <fullName evidence="7 9">Uroporphyrinogen-III synthase</fullName>
        <ecNumber evidence="3 9">4.2.1.75</ecNumber>
    </recommendedName>
</protein>
<feature type="domain" description="Tetrapyrrole biosynthesis uroporphyrinogen III synthase" evidence="10">
    <location>
        <begin position="20"/>
        <end position="220"/>
    </location>
</feature>
<evidence type="ECO:0000256" key="7">
    <source>
        <dbReference type="ARBA" id="ARBA00040167"/>
    </source>
</evidence>
<evidence type="ECO:0000256" key="1">
    <source>
        <dbReference type="ARBA" id="ARBA00004772"/>
    </source>
</evidence>
<dbReference type="CDD" id="cd06578">
    <property type="entry name" value="HemD"/>
    <property type="match status" value="1"/>
</dbReference>
<evidence type="ECO:0000256" key="3">
    <source>
        <dbReference type="ARBA" id="ARBA00013109"/>
    </source>
</evidence>
<dbReference type="Proteomes" id="UP000249828">
    <property type="component" value="Unassembled WGS sequence"/>
</dbReference>
<keyword evidence="5 9" id="KW-0627">Porphyrin biosynthesis</keyword>
<dbReference type="UniPathway" id="UPA00251">
    <property type="reaction ID" value="UER00320"/>
</dbReference>
<dbReference type="GO" id="GO:0006782">
    <property type="term" value="P:protoporphyrinogen IX biosynthetic process"/>
    <property type="evidence" value="ECO:0007669"/>
    <property type="project" value="UniProtKB-UniRule"/>
</dbReference>
<evidence type="ECO:0000313" key="12">
    <source>
        <dbReference type="Proteomes" id="UP000249828"/>
    </source>
</evidence>
<dbReference type="PANTHER" id="PTHR38042">
    <property type="entry name" value="UROPORPHYRINOGEN-III SYNTHASE, CHLOROPLASTIC"/>
    <property type="match status" value="1"/>
</dbReference>
<name>A0A2W3ZKF3_9ENTE</name>
<gene>
    <name evidence="11" type="ORF">CI088_00855</name>
</gene>
<comment type="function">
    <text evidence="6 9">Catalyzes cyclization of the linear tetrapyrrole, hydroxymethylbilane, to the macrocyclic uroporphyrinogen III.</text>
</comment>
<dbReference type="InterPro" id="IPR036108">
    <property type="entry name" value="4pyrrol_syn_uPrphyn_synt_sf"/>
</dbReference>
<dbReference type="STRING" id="1077675.BCR22_12805"/>
<dbReference type="EC" id="4.2.1.75" evidence="3 9"/>
<dbReference type="Gene3D" id="3.40.50.10090">
    <property type="match status" value="2"/>
</dbReference>
<dbReference type="InterPro" id="IPR039793">
    <property type="entry name" value="UROS/Hem4"/>
</dbReference>
<comment type="pathway">
    <text evidence="1 9">Porphyrin-containing compound metabolism; protoporphyrin-IX biosynthesis; coproporphyrinogen-III from 5-aminolevulinate: step 3/4.</text>
</comment>
<dbReference type="Pfam" id="PF02602">
    <property type="entry name" value="HEM4"/>
    <property type="match status" value="1"/>
</dbReference>